<dbReference type="GO" id="GO:0004252">
    <property type="term" value="F:serine-type endopeptidase activity"/>
    <property type="evidence" value="ECO:0007669"/>
    <property type="project" value="UniProtKB-UniRule"/>
</dbReference>
<dbReference type="PROSITE" id="PS51892">
    <property type="entry name" value="SUBTILASE"/>
    <property type="match status" value="1"/>
</dbReference>
<keyword evidence="4 5" id="KW-0720">Serine protease</keyword>
<evidence type="ECO:0000313" key="9">
    <source>
        <dbReference type="Proteomes" id="UP000051373"/>
    </source>
</evidence>
<organism evidence="8 9">
    <name type="scientific">candidate division WOR_3 bacterium SM23_42</name>
    <dbReference type="NCBI Taxonomy" id="1703779"/>
    <lineage>
        <taxon>Bacteria</taxon>
        <taxon>Bacteria division WOR-3</taxon>
    </lineage>
</organism>
<evidence type="ECO:0000259" key="7">
    <source>
        <dbReference type="Pfam" id="PF00082"/>
    </source>
</evidence>
<dbReference type="PANTHER" id="PTHR43806:SF11">
    <property type="entry name" value="CEREVISIN-RELATED"/>
    <property type="match status" value="1"/>
</dbReference>
<dbReference type="Gene3D" id="3.40.50.200">
    <property type="entry name" value="Peptidase S8/S53 domain"/>
    <property type="match status" value="1"/>
</dbReference>
<sequence>MLVCVWVLVLVAVLAHAQETTKVKIENIDDLPRYTYEVTGTASELFTDTKAFRSFTALVRADIERDLETYDIQDKTTLRRFLGTLMATDLMDGDYEAGLTRLYKIRELHDKVASRLTSGLVTEAVIRTYLAAGPDGVLDRELFVRYLSQAVDSLPWEIVQERIEELKGQMDIFSENFMLGIVQSQFDPVVEKTGHISNDIAARLISLRYIHDFQLPLKEQIIFVLEKYIAANRFEKEDIWQERNVALTEEHGLRPVLIAIWDTGVDIDVYPNQLFVNPREEINGKDDDLNGFVDDMHGIAYDLEEEKTPEILYPLGDAEERLPELKNFVKGFFDIQSAVESPEATALKKRFSEMEPEEVKNMFEDLMRVALYGHGTHVCGIAVQDNPYARIMTIRFTVDYHTIPMAPTIELSRRMARAYKETIEYMQAHGVRVVNMSWGGTVRGTERDLEANGIGESAEERARLAREMFDIEKDALFEAMKEAPEILFVNAAGNDNDDVAFEDYYPAAFDLPNLLVVGAVDKAGDVTSFTSFGATVDIYANGYEVESYLPGGDRLTASGTSASSPNATNLAAKLFALDPALVPSEVITLIKDGAEPNAEGLPVMNPKRSVELLKES</sequence>
<protein>
    <recommendedName>
        <fullName evidence="7">Peptidase S8/S53 domain-containing protein</fullName>
    </recommendedName>
</protein>
<keyword evidence="3 5" id="KW-0378">Hydrolase</keyword>
<dbReference type="SUPFAM" id="SSF52743">
    <property type="entry name" value="Subtilisin-like"/>
    <property type="match status" value="1"/>
</dbReference>
<feature type="active site" description="Charge relay system" evidence="5">
    <location>
        <position position="374"/>
    </location>
</feature>
<dbReference type="InterPro" id="IPR050131">
    <property type="entry name" value="Peptidase_S8_subtilisin-like"/>
</dbReference>
<dbReference type="EMBL" id="LJUJ01000002">
    <property type="protein sequence ID" value="KPK64538.1"/>
    <property type="molecule type" value="Genomic_DNA"/>
</dbReference>
<comment type="caution">
    <text evidence="8">The sequence shown here is derived from an EMBL/GenBank/DDBJ whole genome shotgun (WGS) entry which is preliminary data.</text>
</comment>
<evidence type="ECO:0000256" key="3">
    <source>
        <dbReference type="ARBA" id="ARBA00022801"/>
    </source>
</evidence>
<dbReference type="STRING" id="1703779.AMJ83_02210"/>
<evidence type="ECO:0000256" key="1">
    <source>
        <dbReference type="ARBA" id="ARBA00011073"/>
    </source>
</evidence>
<proteinExistence type="inferred from homology"/>
<feature type="active site" description="Charge relay system" evidence="5">
    <location>
        <position position="561"/>
    </location>
</feature>
<keyword evidence="6" id="KW-0732">Signal</keyword>
<evidence type="ECO:0000256" key="5">
    <source>
        <dbReference type="PROSITE-ProRule" id="PRU01240"/>
    </source>
</evidence>
<keyword evidence="2 5" id="KW-0645">Protease</keyword>
<dbReference type="AlphaFoldDB" id="A0A0S8FWQ7"/>
<dbReference type="InterPro" id="IPR000209">
    <property type="entry name" value="Peptidase_S8/S53_dom"/>
</dbReference>
<name>A0A0S8FWQ7_UNCW3</name>
<dbReference type="PANTHER" id="PTHR43806">
    <property type="entry name" value="PEPTIDASE S8"/>
    <property type="match status" value="1"/>
</dbReference>
<feature type="active site" description="Charge relay system" evidence="5">
    <location>
        <position position="262"/>
    </location>
</feature>
<accession>A0A0S8FWQ7</accession>
<feature type="signal peptide" evidence="6">
    <location>
        <begin position="1"/>
        <end position="17"/>
    </location>
</feature>
<evidence type="ECO:0000313" key="8">
    <source>
        <dbReference type="EMBL" id="KPK64538.1"/>
    </source>
</evidence>
<dbReference type="InterPro" id="IPR036852">
    <property type="entry name" value="Peptidase_S8/S53_dom_sf"/>
</dbReference>
<gene>
    <name evidence="8" type="ORF">AMJ83_02210</name>
</gene>
<dbReference type="Proteomes" id="UP000051373">
    <property type="component" value="Unassembled WGS sequence"/>
</dbReference>
<feature type="chain" id="PRO_5006646518" description="Peptidase S8/S53 domain-containing protein" evidence="6">
    <location>
        <begin position="18"/>
        <end position="616"/>
    </location>
</feature>
<evidence type="ECO:0000256" key="6">
    <source>
        <dbReference type="SAM" id="SignalP"/>
    </source>
</evidence>
<dbReference type="GO" id="GO:0006508">
    <property type="term" value="P:proteolysis"/>
    <property type="evidence" value="ECO:0007669"/>
    <property type="project" value="UniProtKB-KW"/>
</dbReference>
<comment type="similarity">
    <text evidence="1 5">Belongs to the peptidase S8 family.</text>
</comment>
<feature type="domain" description="Peptidase S8/S53" evidence="7">
    <location>
        <begin position="256"/>
        <end position="595"/>
    </location>
</feature>
<evidence type="ECO:0000256" key="2">
    <source>
        <dbReference type="ARBA" id="ARBA00022670"/>
    </source>
</evidence>
<evidence type="ECO:0000256" key="4">
    <source>
        <dbReference type="ARBA" id="ARBA00022825"/>
    </source>
</evidence>
<dbReference type="Pfam" id="PF00082">
    <property type="entry name" value="Peptidase_S8"/>
    <property type="match status" value="1"/>
</dbReference>
<reference evidence="8 9" key="1">
    <citation type="journal article" date="2015" name="Microbiome">
        <title>Genomic resolution of linkages in carbon, nitrogen, and sulfur cycling among widespread estuary sediment bacteria.</title>
        <authorList>
            <person name="Baker B.J."/>
            <person name="Lazar C.S."/>
            <person name="Teske A.P."/>
            <person name="Dick G.J."/>
        </authorList>
    </citation>
    <scope>NUCLEOTIDE SEQUENCE [LARGE SCALE GENOMIC DNA]</scope>
    <source>
        <strain evidence="8">SM23_42</strain>
    </source>
</reference>